<dbReference type="PANTHER" id="PTHR35869">
    <property type="entry name" value="OUTER-MEMBRANE LIPOPROTEIN CARRIER PROTEIN"/>
    <property type="match status" value="1"/>
</dbReference>
<keyword evidence="1 2" id="KW-0732">Signal</keyword>
<proteinExistence type="predicted"/>
<dbReference type="EMBL" id="AP027151">
    <property type="protein sequence ID" value="BDV41270.1"/>
    <property type="molecule type" value="Genomic_DNA"/>
</dbReference>
<evidence type="ECO:0000313" key="4">
    <source>
        <dbReference type="Proteomes" id="UP001317705"/>
    </source>
</evidence>
<dbReference type="SUPFAM" id="SSF89392">
    <property type="entry name" value="Prokaryotic lipoproteins and lipoprotein localization factors"/>
    <property type="match status" value="1"/>
</dbReference>
<evidence type="ECO:0000313" key="3">
    <source>
        <dbReference type="EMBL" id="BDV41270.1"/>
    </source>
</evidence>
<dbReference type="InterPro" id="IPR029046">
    <property type="entry name" value="LolA/LolB/LppX"/>
</dbReference>
<dbReference type="RefSeq" id="WP_282001244.1">
    <property type="nucleotide sequence ID" value="NZ_AP027151.1"/>
</dbReference>
<keyword evidence="3" id="KW-0449">Lipoprotein</keyword>
<dbReference type="InterPro" id="IPR004564">
    <property type="entry name" value="OM_lipoprot_carrier_LolA-like"/>
</dbReference>
<name>A0ABN6VQL1_9BACT</name>
<feature type="signal peptide" evidence="2">
    <location>
        <begin position="1"/>
        <end position="25"/>
    </location>
</feature>
<evidence type="ECO:0000256" key="1">
    <source>
        <dbReference type="ARBA" id="ARBA00022729"/>
    </source>
</evidence>
<keyword evidence="4" id="KW-1185">Reference proteome</keyword>
<feature type="chain" id="PRO_5045743922" evidence="2">
    <location>
        <begin position="26"/>
        <end position="206"/>
    </location>
</feature>
<accession>A0ABN6VQL1</accession>
<organism evidence="3 4">
    <name type="scientific">Geotalea uraniireducens</name>
    <dbReference type="NCBI Taxonomy" id="351604"/>
    <lineage>
        <taxon>Bacteria</taxon>
        <taxon>Pseudomonadati</taxon>
        <taxon>Thermodesulfobacteriota</taxon>
        <taxon>Desulfuromonadia</taxon>
        <taxon>Geobacterales</taxon>
        <taxon>Geobacteraceae</taxon>
        <taxon>Geotalea</taxon>
    </lineage>
</organism>
<sequence length="206" mass="23348">MMKRFVAILLLVGGLTTLPSRPAGAARLSPVEGLELMRRGFAGMRDFTAEITQEKQIALMKRKIAASGIVRFKRPDAFYMEIYPPYASRLLLKNNILTLFLPKEGVRQKTVLPPEESLLRWFTFLDRPITALPEGVTVTADRQGETVTLRIVPGKTGSIRELQLALQEDGTLKRLVIDEKNHDRTTITFRRLRSNVGLADRDFRLE</sequence>
<dbReference type="Gene3D" id="2.50.20.10">
    <property type="entry name" value="Lipoprotein localisation LolA/LolB/LppX"/>
    <property type="match status" value="1"/>
</dbReference>
<reference evidence="3 4" key="1">
    <citation type="submission" date="2022-12" db="EMBL/GenBank/DDBJ databases">
        <title>Polyphasic characterization of Geotalea uranireducens NIT-SL11 newly isolated from a complex of sewage sludge and microbially reduced graphene oxide.</title>
        <authorList>
            <person name="Xie L."/>
            <person name="Yoshida N."/>
            <person name="Meng L."/>
        </authorList>
    </citation>
    <scope>NUCLEOTIDE SEQUENCE [LARGE SCALE GENOMIC DNA]</scope>
    <source>
        <strain evidence="3 4">NIT-SL11</strain>
    </source>
</reference>
<protein>
    <submittedName>
        <fullName evidence="3">Outer-membrane lipoprotein carrier protein</fullName>
    </submittedName>
</protein>
<dbReference type="CDD" id="cd16325">
    <property type="entry name" value="LolA"/>
    <property type="match status" value="1"/>
</dbReference>
<dbReference type="Proteomes" id="UP001317705">
    <property type="component" value="Chromosome"/>
</dbReference>
<dbReference type="Pfam" id="PF03548">
    <property type="entry name" value="LolA"/>
    <property type="match status" value="1"/>
</dbReference>
<dbReference type="PANTHER" id="PTHR35869:SF1">
    <property type="entry name" value="OUTER-MEMBRANE LIPOPROTEIN CARRIER PROTEIN"/>
    <property type="match status" value="1"/>
</dbReference>
<evidence type="ECO:0000256" key="2">
    <source>
        <dbReference type="SAM" id="SignalP"/>
    </source>
</evidence>
<gene>
    <name evidence="3" type="ORF">GURASL_01930</name>
</gene>